<reference evidence="3 4" key="1">
    <citation type="submission" date="2014-09" db="EMBL/GenBank/DDBJ databases">
        <authorList>
            <person name="Regsiter A."/>
        </authorList>
    </citation>
    <scope>NUCLEOTIDE SEQUENCE [LARGE SCALE GENOMIC DNA]</scope>
</reference>
<protein>
    <submittedName>
        <fullName evidence="3">Uncharacterized protein</fullName>
    </submittedName>
</protein>
<keyword evidence="2" id="KW-0472">Membrane</keyword>
<evidence type="ECO:0000256" key="2">
    <source>
        <dbReference type="SAM" id="Phobius"/>
    </source>
</evidence>
<feature type="transmembrane region" description="Helical" evidence="2">
    <location>
        <begin position="20"/>
        <end position="39"/>
    </location>
</feature>
<feature type="compositionally biased region" description="Polar residues" evidence="1">
    <location>
        <begin position="64"/>
        <end position="73"/>
    </location>
</feature>
<keyword evidence="4" id="KW-1185">Reference proteome</keyword>
<dbReference type="AlphaFoldDB" id="A0A0U5FLC9"/>
<keyword evidence="2" id="KW-0812">Transmembrane</keyword>
<sequence>MTRRLQTTHGAGDRSTWPWPGTVAAIVLMLAFTWSLHALHAPDAQRIQDRPMTPSAPSGAARSRQPSNSASPSLFDTAMQQLACRERQHEQAAQIARGAVSVAGLSGRAGCVADTPLQIEAMLRTAAARGDVDAQRYLLAQHAADLMQRAVAAAPAGTQPTLSPDAEREVAVIVSDLEALALAGHRDAIATLAQVVESPLLHAPDPVYAAAWRLAARQPPGQPLDATAPLQAEEEVLDALTQQQQQQARSLAVELFDDCCRHLRQLGDDSTASAHQSAHLSSPQER</sequence>
<evidence type="ECO:0000256" key="1">
    <source>
        <dbReference type="SAM" id="MobiDB-lite"/>
    </source>
</evidence>
<keyword evidence="2" id="KW-1133">Transmembrane helix</keyword>
<name>A0A0U5FLC9_XANCI</name>
<dbReference type="EMBL" id="CCXZ01000190">
    <property type="protein sequence ID" value="CEG19149.1"/>
    <property type="molecule type" value="Genomic_DNA"/>
</dbReference>
<feature type="region of interest" description="Disordered" evidence="1">
    <location>
        <begin position="45"/>
        <end position="73"/>
    </location>
</feature>
<evidence type="ECO:0000313" key="4">
    <source>
        <dbReference type="Proteomes" id="UP000052230"/>
    </source>
</evidence>
<evidence type="ECO:0000313" key="3">
    <source>
        <dbReference type="EMBL" id="CEG19149.1"/>
    </source>
</evidence>
<dbReference type="Proteomes" id="UP000052230">
    <property type="component" value="Unassembled WGS sequence"/>
</dbReference>
<comment type="caution">
    <text evidence="3">The sequence shown here is derived from an EMBL/GenBank/DDBJ whole genome shotgun (WGS) entry which is preliminary data.</text>
</comment>
<gene>
    <name evidence="3" type="ORF">XAC3562_910042</name>
</gene>
<proteinExistence type="predicted"/>
<accession>A0A0U5FLC9</accession>
<organism evidence="3 4">
    <name type="scientific">Xanthomonas citri pv. citri</name>
    <dbReference type="NCBI Taxonomy" id="611301"/>
    <lineage>
        <taxon>Bacteria</taxon>
        <taxon>Pseudomonadati</taxon>
        <taxon>Pseudomonadota</taxon>
        <taxon>Gammaproteobacteria</taxon>
        <taxon>Lysobacterales</taxon>
        <taxon>Lysobacteraceae</taxon>
        <taxon>Xanthomonas</taxon>
    </lineage>
</organism>